<keyword evidence="2" id="KW-1185">Reference proteome</keyword>
<protein>
    <submittedName>
        <fullName evidence="1">Uncharacterized protein</fullName>
    </submittedName>
</protein>
<accession>A0AAW0I2M7</accession>
<dbReference type="EMBL" id="JBBHLL010000232">
    <property type="protein sequence ID" value="KAK7808692.1"/>
    <property type="molecule type" value="Genomic_DNA"/>
</dbReference>
<organism evidence="1 2">
    <name type="scientific">Myodes glareolus</name>
    <name type="common">Bank vole</name>
    <name type="synonym">Clethrionomys glareolus</name>
    <dbReference type="NCBI Taxonomy" id="447135"/>
    <lineage>
        <taxon>Eukaryota</taxon>
        <taxon>Metazoa</taxon>
        <taxon>Chordata</taxon>
        <taxon>Craniata</taxon>
        <taxon>Vertebrata</taxon>
        <taxon>Euteleostomi</taxon>
        <taxon>Mammalia</taxon>
        <taxon>Eutheria</taxon>
        <taxon>Euarchontoglires</taxon>
        <taxon>Glires</taxon>
        <taxon>Rodentia</taxon>
        <taxon>Myomorpha</taxon>
        <taxon>Muroidea</taxon>
        <taxon>Cricetidae</taxon>
        <taxon>Arvicolinae</taxon>
        <taxon>Myodes</taxon>
    </lineage>
</organism>
<dbReference type="AlphaFoldDB" id="A0AAW0I2M7"/>
<gene>
    <name evidence="1" type="ORF">U0070_011767</name>
</gene>
<proteinExistence type="predicted"/>
<name>A0AAW0I2M7_MYOGA</name>
<evidence type="ECO:0000313" key="2">
    <source>
        <dbReference type="Proteomes" id="UP001488838"/>
    </source>
</evidence>
<dbReference type="Proteomes" id="UP001488838">
    <property type="component" value="Unassembled WGS sequence"/>
</dbReference>
<evidence type="ECO:0000313" key="1">
    <source>
        <dbReference type="EMBL" id="KAK7808692.1"/>
    </source>
</evidence>
<reference evidence="1 2" key="1">
    <citation type="journal article" date="2023" name="bioRxiv">
        <title>Conserved and derived expression patterns and positive selection on dental genes reveal complex evolutionary context of ever-growing rodent molars.</title>
        <authorList>
            <person name="Calamari Z.T."/>
            <person name="Song A."/>
            <person name="Cohen E."/>
            <person name="Akter M."/>
            <person name="Roy R.D."/>
            <person name="Hallikas O."/>
            <person name="Christensen M.M."/>
            <person name="Li P."/>
            <person name="Marangoni P."/>
            <person name="Jernvall J."/>
            <person name="Klein O.D."/>
        </authorList>
    </citation>
    <scope>NUCLEOTIDE SEQUENCE [LARGE SCALE GENOMIC DNA]</scope>
    <source>
        <strain evidence="1">V071</strain>
    </source>
</reference>
<sequence length="82" mass="8516">MGIAVTLSAFRFQIDKKNKVPSDLEQMTALPRSFVLQLLLALKTPFGLGLLLGSAAPIKDGAGASALAEMSSHDTGKEGGES</sequence>
<comment type="caution">
    <text evidence="1">The sequence shown here is derived from an EMBL/GenBank/DDBJ whole genome shotgun (WGS) entry which is preliminary data.</text>
</comment>